<dbReference type="PANTHER" id="PTHR20935:SF0">
    <property type="entry name" value="SERINE_THREONINE-PROTEIN PHOSPHATASE PGAM5, MITOCHONDRIAL"/>
    <property type="match status" value="1"/>
</dbReference>
<dbReference type="InterPro" id="IPR029033">
    <property type="entry name" value="His_PPase_superfam"/>
</dbReference>
<evidence type="ECO:0000256" key="1">
    <source>
        <dbReference type="ARBA" id="ARBA00022801"/>
    </source>
</evidence>
<evidence type="ECO:0000313" key="3">
    <source>
        <dbReference type="EMBL" id="RRJ88750.1"/>
    </source>
</evidence>
<dbReference type="InterPro" id="IPR013078">
    <property type="entry name" value="His_Pase_superF_clade-1"/>
</dbReference>
<protein>
    <submittedName>
        <fullName evidence="3">Histidine phosphatase family protein</fullName>
    </submittedName>
</protein>
<dbReference type="Pfam" id="PF00300">
    <property type="entry name" value="His_Phos_1"/>
    <property type="match status" value="1"/>
</dbReference>
<reference evidence="3 4" key="1">
    <citation type="submission" date="2018-11" db="EMBL/GenBank/DDBJ databases">
        <title>YIM 102482-1 draft genome.</title>
        <authorList>
            <person name="Li G."/>
            <person name="Jiang Y."/>
        </authorList>
    </citation>
    <scope>NUCLEOTIDE SEQUENCE [LARGE SCALE GENOMIC DNA]</scope>
    <source>
        <strain evidence="3 4">YIM 102482-1</strain>
    </source>
</reference>
<evidence type="ECO:0000256" key="2">
    <source>
        <dbReference type="PIRSR" id="PIRSR613078-2"/>
    </source>
</evidence>
<keyword evidence="1" id="KW-0378">Hydrolase</keyword>
<evidence type="ECO:0000313" key="4">
    <source>
        <dbReference type="Proteomes" id="UP000274391"/>
    </source>
</evidence>
<dbReference type="AlphaFoldDB" id="A0A3P3W1A0"/>
<dbReference type="PANTHER" id="PTHR20935">
    <property type="entry name" value="PHOSPHOGLYCERATE MUTASE-RELATED"/>
    <property type="match status" value="1"/>
</dbReference>
<feature type="binding site" evidence="2">
    <location>
        <position position="55"/>
    </location>
    <ligand>
        <name>substrate</name>
    </ligand>
</feature>
<dbReference type="SUPFAM" id="SSF53254">
    <property type="entry name" value="Phosphoglycerate mutase-like"/>
    <property type="match status" value="1"/>
</dbReference>
<name>A0A3P3W1A0_9MICO</name>
<dbReference type="RefSeq" id="WP_124968948.1">
    <property type="nucleotide sequence ID" value="NZ_RQVS01000001.1"/>
</dbReference>
<dbReference type="SMART" id="SM00855">
    <property type="entry name" value="PGAM"/>
    <property type="match status" value="1"/>
</dbReference>
<organism evidence="3 4">
    <name type="scientific">Gulosibacter macacae</name>
    <dbReference type="NCBI Taxonomy" id="2488791"/>
    <lineage>
        <taxon>Bacteria</taxon>
        <taxon>Bacillati</taxon>
        <taxon>Actinomycetota</taxon>
        <taxon>Actinomycetes</taxon>
        <taxon>Micrococcales</taxon>
        <taxon>Microbacteriaceae</taxon>
        <taxon>Gulosibacter</taxon>
    </lineage>
</organism>
<comment type="caution">
    <text evidence="3">The sequence shown here is derived from an EMBL/GenBank/DDBJ whole genome shotgun (WGS) entry which is preliminary data.</text>
</comment>
<dbReference type="EMBL" id="RQVS01000001">
    <property type="protein sequence ID" value="RRJ88750.1"/>
    <property type="molecule type" value="Genomic_DNA"/>
</dbReference>
<accession>A0A3P3W1A0</accession>
<keyword evidence="4" id="KW-1185">Reference proteome</keyword>
<dbReference type="Gene3D" id="3.40.50.1240">
    <property type="entry name" value="Phosphoglycerate mutase-like"/>
    <property type="match status" value="1"/>
</dbReference>
<gene>
    <name evidence="3" type="ORF">EG850_00990</name>
</gene>
<dbReference type="OrthoDB" id="9800841at2"/>
<dbReference type="GO" id="GO:0016787">
    <property type="term" value="F:hydrolase activity"/>
    <property type="evidence" value="ECO:0007669"/>
    <property type="project" value="UniProtKB-KW"/>
</dbReference>
<proteinExistence type="predicted"/>
<sequence>MSHYLYLVRHGEQQDAEHGITDGPLSERGKAQAHAIGARLAKVPFDAAFTSLLDRAAETAAIIDTYTQGPPVEPSNLLFDCIPSSGEGAPAVYESFFSGVHAEAIEAGEAQMRDAQATWFTRPREDQHTLLVTHNFVIGDFIRAVLDLPAWRWLTFGTCNSALTVLRLRSVRPAEVVLLGDASHLAPADRTGRSWFPDV</sequence>
<dbReference type="CDD" id="cd07067">
    <property type="entry name" value="HP_PGM_like"/>
    <property type="match status" value="1"/>
</dbReference>
<dbReference type="Proteomes" id="UP000274391">
    <property type="component" value="Unassembled WGS sequence"/>
</dbReference>
<dbReference type="InterPro" id="IPR051021">
    <property type="entry name" value="Mito_Ser/Thr_phosphatase"/>
</dbReference>